<protein>
    <recommendedName>
        <fullName evidence="2">Protein kinase domain-containing protein</fullName>
    </recommendedName>
</protein>
<evidence type="ECO:0000256" key="1">
    <source>
        <dbReference type="SAM" id="MobiDB-lite"/>
    </source>
</evidence>
<reference evidence="3 4" key="1">
    <citation type="journal article" date="2019" name="Int. J. Syst. Evol. Microbiol.">
        <title>The Global Catalogue of Microorganisms (GCM) 10K type strain sequencing project: providing services to taxonomists for standard genome sequencing and annotation.</title>
        <authorList>
            <consortium name="The Broad Institute Genomics Platform"/>
            <consortium name="The Broad Institute Genome Sequencing Center for Infectious Disease"/>
            <person name="Wu L."/>
            <person name="Ma J."/>
        </authorList>
    </citation>
    <scope>NUCLEOTIDE SEQUENCE [LARGE SCALE GENOMIC DNA]</scope>
    <source>
        <strain evidence="3 4">JCM 12696</strain>
    </source>
</reference>
<evidence type="ECO:0000313" key="3">
    <source>
        <dbReference type="EMBL" id="GAA1171314.1"/>
    </source>
</evidence>
<sequence>MTSGDERADTRAEKVELEFSTHGGEAVRFAALLHGDRRAPGGPAPLLVRPVTLGEGWRVLQYRLPAAAQGDPAAYAAFERQVSAGVALERRYGTERYGEVFTRLVGFDLEAPEPFVLYRATDGEPIARRQGTLTVAEQQQVIAQLVLAVRLLDHVGLVHRAITPYTVRWDGTHVRLAEPYAVLRTGEPRAAYGTAPWASPEQREGAGTTDTRDDLWSVAQLVYFLLAGRPGAASGPPPDLREFRRLAALDEGGAFAPYADGRPLAADLMRLLNVADPLAAASSSADPLSRARAEFDAQRAKKRQELNRGQEPEEHWAEAAYEYPPPRRSLRSWLTGGASAAAPEPPPEPAPEPPPPVRRPTLCPHCLLPVSYDESRLVTLDSKKVANPLDLSAERRPMHRQDALRQAYQTCPHAPSAAPHYLPVPYLTNGEPLTIALVGSSAAGKSHLLAAMLGEIEQGALEPYGLKSLPLNPETHREFLRDRVQPLHRGKVLERTGQASFAHFTDGLLITGPAGTRPVVFFDLAGEDLAQNGEVTSFLMGVGAFVFVLDPLRALRLRTLDPVRARTRLQQRDLGDEAFTTVLNRVPRTGPYIAAPAAVALNKSDLVRFDPVVDRWLGRALPVSLDEETFRAESRDVYAFAAHHGSPAWLKPFDDCARCTLHFVAATGAQERGGTFPHGVRPRRVLAPLLSIFAMCGLLPAAELSEVGT</sequence>
<feature type="region of interest" description="Disordered" evidence="1">
    <location>
        <begin position="336"/>
        <end position="358"/>
    </location>
</feature>
<gene>
    <name evidence="3" type="ORF">GCM10009654_30620</name>
</gene>
<keyword evidence="4" id="KW-1185">Reference proteome</keyword>
<dbReference type="Gene3D" id="3.40.50.300">
    <property type="entry name" value="P-loop containing nucleotide triphosphate hydrolases"/>
    <property type="match status" value="1"/>
</dbReference>
<accession>A0ABN1UUY9</accession>
<dbReference type="Proteomes" id="UP001501371">
    <property type="component" value="Unassembled WGS sequence"/>
</dbReference>
<feature type="compositionally biased region" description="Basic and acidic residues" evidence="1">
    <location>
        <begin position="289"/>
        <end position="316"/>
    </location>
</feature>
<dbReference type="InterPro" id="IPR011009">
    <property type="entry name" value="Kinase-like_dom_sf"/>
</dbReference>
<evidence type="ECO:0000313" key="4">
    <source>
        <dbReference type="Proteomes" id="UP001501371"/>
    </source>
</evidence>
<proteinExistence type="predicted"/>
<dbReference type="RefSeq" id="WP_344276028.1">
    <property type="nucleotide sequence ID" value="NZ_BAAAKV010000025.1"/>
</dbReference>
<feature type="compositionally biased region" description="Pro residues" evidence="1">
    <location>
        <begin position="343"/>
        <end position="358"/>
    </location>
</feature>
<dbReference type="Gene3D" id="1.10.510.10">
    <property type="entry name" value="Transferase(Phosphotransferase) domain 1"/>
    <property type="match status" value="1"/>
</dbReference>
<name>A0ABN1UUY9_9ACTN</name>
<comment type="caution">
    <text evidence="3">The sequence shown here is derived from an EMBL/GenBank/DDBJ whole genome shotgun (WGS) entry which is preliminary data.</text>
</comment>
<organism evidence="3 4">
    <name type="scientific">Streptomyces hebeiensis</name>
    <dbReference type="NCBI Taxonomy" id="229486"/>
    <lineage>
        <taxon>Bacteria</taxon>
        <taxon>Bacillati</taxon>
        <taxon>Actinomycetota</taxon>
        <taxon>Actinomycetes</taxon>
        <taxon>Kitasatosporales</taxon>
        <taxon>Streptomycetaceae</taxon>
        <taxon>Streptomyces</taxon>
    </lineage>
</organism>
<feature type="region of interest" description="Disordered" evidence="1">
    <location>
        <begin position="280"/>
        <end position="316"/>
    </location>
</feature>
<feature type="domain" description="Protein kinase" evidence="2">
    <location>
        <begin position="47"/>
        <end position="317"/>
    </location>
</feature>
<dbReference type="InterPro" id="IPR000719">
    <property type="entry name" value="Prot_kinase_dom"/>
</dbReference>
<dbReference type="PROSITE" id="PS50011">
    <property type="entry name" value="PROTEIN_KINASE_DOM"/>
    <property type="match status" value="1"/>
</dbReference>
<dbReference type="EMBL" id="BAAAKV010000025">
    <property type="protein sequence ID" value="GAA1171314.1"/>
    <property type="molecule type" value="Genomic_DNA"/>
</dbReference>
<dbReference type="SUPFAM" id="SSF56112">
    <property type="entry name" value="Protein kinase-like (PK-like)"/>
    <property type="match status" value="1"/>
</dbReference>
<dbReference type="InterPro" id="IPR027417">
    <property type="entry name" value="P-loop_NTPase"/>
</dbReference>
<dbReference type="SUPFAM" id="SSF52540">
    <property type="entry name" value="P-loop containing nucleoside triphosphate hydrolases"/>
    <property type="match status" value="1"/>
</dbReference>
<evidence type="ECO:0000259" key="2">
    <source>
        <dbReference type="PROSITE" id="PS50011"/>
    </source>
</evidence>